<dbReference type="GO" id="GO:0048278">
    <property type="term" value="P:vesicle docking"/>
    <property type="evidence" value="ECO:0007669"/>
    <property type="project" value="TreeGrafter"/>
</dbReference>
<dbReference type="GO" id="GO:0031201">
    <property type="term" value="C:SNARE complex"/>
    <property type="evidence" value="ECO:0007669"/>
    <property type="project" value="TreeGrafter"/>
</dbReference>
<dbReference type="RefSeq" id="XP_013387984.1">
    <property type="nucleotide sequence ID" value="XM_013532530.2"/>
</dbReference>
<dbReference type="GO" id="GO:0005484">
    <property type="term" value="F:SNAP receptor activity"/>
    <property type="evidence" value="ECO:0007669"/>
    <property type="project" value="TreeGrafter"/>
</dbReference>
<feature type="domain" description="T-SNARE coiled-coil homology" evidence="5">
    <location>
        <begin position="185"/>
        <end position="239"/>
    </location>
</feature>
<feature type="region of interest" description="Disordered" evidence="3">
    <location>
        <begin position="301"/>
        <end position="321"/>
    </location>
</feature>
<evidence type="ECO:0000313" key="6">
    <source>
        <dbReference type="Proteomes" id="UP000085678"/>
    </source>
</evidence>
<evidence type="ECO:0000256" key="2">
    <source>
        <dbReference type="SAM" id="Coils"/>
    </source>
</evidence>
<dbReference type="InterPro" id="IPR045242">
    <property type="entry name" value="Syntaxin"/>
</dbReference>
<dbReference type="GO" id="GO:0005886">
    <property type="term" value="C:plasma membrane"/>
    <property type="evidence" value="ECO:0007669"/>
    <property type="project" value="TreeGrafter"/>
</dbReference>
<evidence type="ECO:0000313" key="10">
    <source>
        <dbReference type="RefSeq" id="XP_013387981.1"/>
    </source>
</evidence>
<keyword evidence="4" id="KW-0472">Membrane</keyword>
<dbReference type="PROSITE" id="PS50192">
    <property type="entry name" value="T_SNARE"/>
    <property type="match status" value="1"/>
</dbReference>
<dbReference type="Proteomes" id="UP000085678">
    <property type="component" value="Unplaced"/>
</dbReference>
<dbReference type="RefSeq" id="XP_013387980.1">
    <property type="nucleotide sequence ID" value="XM_013532526.2"/>
</dbReference>
<dbReference type="Gene3D" id="1.20.5.110">
    <property type="match status" value="1"/>
</dbReference>
<dbReference type="InterPro" id="IPR059001">
    <property type="entry name" value="STX17_N"/>
</dbReference>
<dbReference type="InterPro" id="IPR000727">
    <property type="entry name" value="T_SNARE_dom"/>
</dbReference>
<evidence type="ECO:0000256" key="1">
    <source>
        <dbReference type="ARBA" id="ARBA00009063"/>
    </source>
</evidence>
<dbReference type="InterPro" id="IPR010989">
    <property type="entry name" value="SNARE"/>
</dbReference>
<dbReference type="GO" id="GO:0006887">
    <property type="term" value="P:exocytosis"/>
    <property type="evidence" value="ECO:0007669"/>
    <property type="project" value="TreeGrafter"/>
</dbReference>
<protein>
    <submittedName>
        <fullName evidence="7 8">Syntaxin-17</fullName>
    </submittedName>
</protein>
<dbReference type="AlphaFoldDB" id="A0A1S3HR10"/>
<evidence type="ECO:0000313" key="7">
    <source>
        <dbReference type="RefSeq" id="XP_013387978.1"/>
    </source>
</evidence>
<comment type="similarity">
    <text evidence="1">Belongs to the syntaxin family.</text>
</comment>
<dbReference type="GeneID" id="106157043"/>
<dbReference type="Pfam" id="PF05739">
    <property type="entry name" value="SNARE"/>
    <property type="match status" value="1"/>
</dbReference>
<evidence type="ECO:0000259" key="5">
    <source>
        <dbReference type="PROSITE" id="PS50192"/>
    </source>
</evidence>
<dbReference type="RefSeq" id="XP_013387981.1">
    <property type="nucleotide sequence ID" value="XM_013532527.2"/>
</dbReference>
<evidence type="ECO:0000313" key="12">
    <source>
        <dbReference type="RefSeq" id="XP_013387983.1"/>
    </source>
</evidence>
<feature type="transmembrane region" description="Helical" evidence="4">
    <location>
        <begin position="270"/>
        <end position="290"/>
    </location>
</feature>
<organism evidence="6 10">
    <name type="scientific">Lingula anatina</name>
    <name type="common">Brachiopod</name>
    <name type="synonym">Lingula unguis</name>
    <dbReference type="NCBI Taxonomy" id="7574"/>
    <lineage>
        <taxon>Eukaryota</taxon>
        <taxon>Metazoa</taxon>
        <taxon>Spiralia</taxon>
        <taxon>Lophotrochozoa</taxon>
        <taxon>Brachiopoda</taxon>
        <taxon>Linguliformea</taxon>
        <taxon>Lingulata</taxon>
        <taxon>Lingulida</taxon>
        <taxon>Linguloidea</taxon>
        <taxon>Lingulidae</taxon>
        <taxon>Lingula</taxon>
    </lineage>
</organism>
<dbReference type="STRING" id="7574.A0A1S3HR10"/>
<dbReference type="RefSeq" id="XP_013387979.1">
    <property type="nucleotide sequence ID" value="XM_013532525.2"/>
</dbReference>
<dbReference type="OMA" id="YPVMGAL"/>
<evidence type="ECO:0000256" key="4">
    <source>
        <dbReference type="SAM" id="Phobius"/>
    </source>
</evidence>
<dbReference type="RefSeq" id="XP_013387983.1">
    <property type="nucleotide sequence ID" value="XM_013532529.2"/>
</dbReference>
<dbReference type="SUPFAM" id="SSF47661">
    <property type="entry name" value="t-snare proteins"/>
    <property type="match status" value="1"/>
</dbReference>
<keyword evidence="6" id="KW-1185">Reference proteome</keyword>
<evidence type="ECO:0000313" key="14">
    <source>
        <dbReference type="RefSeq" id="XP_013387985.1"/>
    </source>
</evidence>
<reference evidence="7 8" key="1">
    <citation type="submission" date="2025-04" db="UniProtKB">
        <authorList>
            <consortium name="RefSeq"/>
        </authorList>
    </citation>
    <scope>IDENTIFICATION</scope>
    <source>
        <tissue evidence="7 8">Gonads</tissue>
    </source>
</reference>
<dbReference type="RefSeq" id="XP_013387985.1">
    <property type="nucleotide sequence ID" value="XM_013532531.2"/>
</dbReference>
<dbReference type="GO" id="GO:0000149">
    <property type="term" value="F:SNARE binding"/>
    <property type="evidence" value="ECO:0007669"/>
    <property type="project" value="TreeGrafter"/>
</dbReference>
<name>A0A1S3HR10_LINAN</name>
<evidence type="ECO:0000313" key="8">
    <source>
        <dbReference type="RefSeq" id="XP_013387979.1"/>
    </source>
</evidence>
<keyword evidence="4" id="KW-0812">Transmembrane</keyword>
<evidence type="ECO:0000313" key="13">
    <source>
        <dbReference type="RefSeq" id="XP_013387984.1"/>
    </source>
</evidence>
<sequence>MASFEEAVNKGSKPCNYQKYPIRRLEPSIQKFIKVLEIDLERLDRHQRNLLKFQRLREWENLNKEQINATRTIQQLKANIRELEKTRHQVEDDEVVQFNTKVTEIKEKALSQVKEFLEVYGHSYHVPVPAEDESIAKDSGALPHPLACDHDTGTYQNPVSCSLPTDSYLQQQLTQTVPDNTDAAQSLDNLKESLLELNTMIHEFADLVQSQQEVVDRIEDNVEKAHSNVQGAAINLSKAAKYKAAIVPVAGAVIGGVVAGPVGLYVGAKIGGLAAAGVGGIVGFAGGKFIKKKQDHANEAELQNLSKKDSNSMPNLNLSGK</sequence>
<dbReference type="RefSeq" id="XP_013387982.1">
    <property type="nucleotide sequence ID" value="XM_013532528.2"/>
</dbReference>
<keyword evidence="4" id="KW-1133">Transmembrane helix</keyword>
<evidence type="ECO:0000313" key="9">
    <source>
        <dbReference type="RefSeq" id="XP_013387980.1"/>
    </source>
</evidence>
<dbReference type="KEGG" id="lak:106157043"/>
<dbReference type="PANTHER" id="PTHR19957:SF139">
    <property type="entry name" value="SYNTAXIN-17"/>
    <property type="match status" value="1"/>
</dbReference>
<dbReference type="GO" id="GO:0012505">
    <property type="term" value="C:endomembrane system"/>
    <property type="evidence" value="ECO:0007669"/>
    <property type="project" value="TreeGrafter"/>
</dbReference>
<proteinExistence type="inferred from homology"/>
<dbReference type="PANTHER" id="PTHR19957">
    <property type="entry name" value="SYNTAXIN"/>
    <property type="match status" value="1"/>
</dbReference>
<dbReference type="RefSeq" id="XP_013387978.1">
    <property type="nucleotide sequence ID" value="XM_013532524.2"/>
</dbReference>
<dbReference type="Pfam" id="PF26585">
    <property type="entry name" value="STX17_N"/>
    <property type="match status" value="1"/>
</dbReference>
<accession>A0A1S3HR10</accession>
<dbReference type="OrthoDB" id="10035606at2759"/>
<evidence type="ECO:0000256" key="3">
    <source>
        <dbReference type="SAM" id="MobiDB-lite"/>
    </source>
</evidence>
<feature type="coiled-coil region" evidence="2">
    <location>
        <begin position="59"/>
        <end position="93"/>
    </location>
</feature>
<dbReference type="GO" id="GO:0006886">
    <property type="term" value="P:intracellular protein transport"/>
    <property type="evidence" value="ECO:0007669"/>
    <property type="project" value="TreeGrafter"/>
</dbReference>
<gene>
    <name evidence="7 8 9 10 11 12 13 14" type="primary">LOC106157043</name>
</gene>
<feature type="transmembrane region" description="Helical" evidence="4">
    <location>
        <begin position="244"/>
        <end position="264"/>
    </location>
</feature>
<dbReference type="SMART" id="SM00397">
    <property type="entry name" value="t_SNARE"/>
    <property type="match status" value="1"/>
</dbReference>
<evidence type="ECO:0000313" key="11">
    <source>
        <dbReference type="RefSeq" id="XP_013387982.1"/>
    </source>
</evidence>
<dbReference type="GO" id="GO:0006906">
    <property type="term" value="P:vesicle fusion"/>
    <property type="evidence" value="ECO:0007669"/>
    <property type="project" value="TreeGrafter"/>
</dbReference>
<keyword evidence="2" id="KW-0175">Coiled coil</keyword>